<evidence type="ECO:0000313" key="2">
    <source>
        <dbReference type="Proteomes" id="UP000677244"/>
    </source>
</evidence>
<dbReference type="Proteomes" id="UP000677244">
    <property type="component" value="Unassembled WGS sequence"/>
</dbReference>
<gene>
    <name evidence="1" type="ORF">J7I42_26195</name>
</gene>
<dbReference type="RefSeq" id="WP_209141855.1">
    <property type="nucleotide sequence ID" value="NZ_JAGHKO010000011.1"/>
</dbReference>
<keyword evidence="2" id="KW-1185">Reference proteome</keyword>
<organism evidence="1 2">
    <name type="scientific">Niastella soli</name>
    <dbReference type="NCBI Taxonomy" id="2821487"/>
    <lineage>
        <taxon>Bacteria</taxon>
        <taxon>Pseudomonadati</taxon>
        <taxon>Bacteroidota</taxon>
        <taxon>Chitinophagia</taxon>
        <taxon>Chitinophagales</taxon>
        <taxon>Chitinophagaceae</taxon>
        <taxon>Niastella</taxon>
    </lineage>
</organism>
<accession>A0ABS3Z1A0</accession>
<protein>
    <submittedName>
        <fullName evidence="1">Uncharacterized protein</fullName>
    </submittedName>
</protein>
<sequence length="79" mass="9228">MKIYIVQEIEGYKIFKVSDNLIEEFETAKKDCIVARGRNIYEVLTTFDIMPKLDRLELNAKLEKYKSSQINNIEPNIAS</sequence>
<reference evidence="1 2" key="1">
    <citation type="submission" date="2021-03" db="EMBL/GenBank/DDBJ databases">
        <title>Assistant Professor.</title>
        <authorList>
            <person name="Huq M.A."/>
        </authorList>
    </citation>
    <scope>NUCLEOTIDE SEQUENCE [LARGE SCALE GENOMIC DNA]</scope>
    <source>
        <strain evidence="1 2">MAH-29</strain>
    </source>
</reference>
<name>A0ABS3Z1A0_9BACT</name>
<comment type="caution">
    <text evidence="1">The sequence shown here is derived from an EMBL/GenBank/DDBJ whole genome shotgun (WGS) entry which is preliminary data.</text>
</comment>
<proteinExistence type="predicted"/>
<evidence type="ECO:0000313" key="1">
    <source>
        <dbReference type="EMBL" id="MBO9203803.1"/>
    </source>
</evidence>
<dbReference type="EMBL" id="JAGHKO010000011">
    <property type="protein sequence ID" value="MBO9203803.1"/>
    <property type="molecule type" value="Genomic_DNA"/>
</dbReference>